<dbReference type="SUPFAM" id="SSF50193">
    <property type="entry name" value="Ribosomal protein L14"/>
    <property type="match status" value="1"/>
</dbReference>
<dbReference type="GO" id="GO:0006412">
    <property type="term" value="P:translation"/>
    <property type="evidence" value="ECO:0007669"/>
    <property type="project" value="InterPro"/>
</dbReference>
<evidence type="ECO:0000256" key="4">
    <source>
        <dbReference type="ARBA" id="ARBA00035199"/>
    </source>
</evidence>
<dbReference type="InterPro" id="IPR036853">
    <property type="entry name" value="Ribosomal_uL14_sf"/>
</dbReference>
<reference evidence="7" key="3">
    <citation type="submission" date="2025-09" db="UniProtKB">
        <authorList>
            <consortium name="Ensembl"/>
        </authorList>
    </citation>
    <scope>IDENTIFICATION</scope>
</reference>
<evidence type="ECO:0000256" key="1">
    <source>
        <dbReference type="ARBA" id="ARBA00010745"/>
    </source>
</evidence>
<keyword evidence="2 6" id="KW-0689">Ribosomal protein</keyword>
<dbReference type="PANTHER" id="PTHR11761">
    <property type="entry name" value="50S/60S RIBOSOMAL PROTEIN L14/L23"/>
    <property type="match status" value="1"/>
</dbReference>
<evidence type="ECO:0000313" key="7">
    <source>
        <dbReference type="Ensembl" id="ENSSFOP00015047236.1"/>
    </source>
</evidence>
<evidence type="ECO:0000256" key="5">
    <source>
        <dbReference type="ARBA" id="ARBA00035326"/>
    </source>
</evidence>
<evidence type="ECO:0000313" key="8">
    <source>
        <dbReference type="Proteomes" id="UP000694397"/>
    </source>
</evidence>
<dbReference type="GO" id="GO:0022625">
    <property type="term" value="C:cytosolic large ribosomal subunit"/>
    <property type="evidence" value="ECO:0007669"/>
    <property type="project" value="TreeGrafter"/>
</dbReference>
<proteinExistence type="inferred from homology"/>
<keyword evidence="3 6" id="KW-0687">Ribonucleoprotein</keyword>
<dbReference type="AlphaFoldDB" id="A0A8C9T586"/>
<dbReference type="GeneTree" id="ENSGT01150000290060"/>
<comment type="similarity">
    <text evidence="1 6">Belongs to the universal ribosomal protein uL14 family.</text>
</comment>
<sequence length="102" mass="11617">MSNDNEFTLLCSSFLKCQDYCSFECKHCVVVWTKSYSSSEGFQKKTHPAVAVRQRKSYRRKDGVFPYCEDNAGVIVNNKGEMKGNVCNCPFLTTMEKSGQHL</sequence>
<dbReference type="Pfam" id="PF00238">
    <property type="entry name" value="Ribosomal_L14"/>
    <property type="match status" value="1"/>
</dbReference>
<dbReference type="GO" id="GO:0070180">
    <property type="term" value="F:large ribosomal subunit rRNA binding"/>
    <property type="evidence" value="ECO:0007669"/>
    <property type="project" value="TreeGrafter"/>
</dbReference>
<name>A0A8C9T586_SCLFO</name>
<dbReference type="OrthoDB" id="407959at2759"/>
<keyword evidence="8" id="KW-1185">Reference proteome</keyword>
<evidence type="ECO:0000256" key="2">
    <source>
        <dbReference type="ARBA" id="ARBA00022980"/>
    </source>
</evidence>
<reference evidence="7" key="2">
    <citation type="submission" date="2025-08" db="UniProtKB">
        <authorList>
            <consortium name="Ensembl"/>
        </authorList>
    </citation>
    <scope>IDENTIFICATION</scope>
</reference>
<dbReference type="Proteomes" id="UP000694397">
    <property type="component" value="Chromosome 8"/>
</dbReference>
<organism evidence="7 8">
    <name type="scientific">Scleropages formosus</name>
    <name type="common">Asian bonytongue</name>
    <name type="synonym">Osteoglossum formosum</name>
    <dbReference type="NCBI Taxonomy" id="113540"/>
    <lineage>
        <taxon>Eukaryota</taxon>
        <taxon>Metazoa</taxon>
        <taxon>Chordata</taxon>
        <taxon>Craniata</taxon>
        <taxon>Vertebrata</taxon>
        <taxon>Euteleostomi</taxon>
        <taxon>Actinopterygii</taxon>
        <taxon>Neopterygii</taxon>
        <taxon>Teleostei</taxon>
        <taxon>Osteoglossocephala</taxon>
        <taxon>Osteoglossomorpha</taxon>
        <taxon>Osteoglossiformes</taxon>
        <taxon>Osteoglossidae</taxon>
        <taxon>Scleropages</taxon>
    </lineage>
</organism>
<dbReference type="SMART" id="SM01374">
    <property type="entry name" value="Ribosomal_L14"/>
    <property type="match status" value="1"/>
</dbReference>
<accession>A0A8C9T586</accession>
<dbReference type="Gene3D" id="2.40.150.20">
    <property type="entry name" value="Ribosomal protein L14"/>
    <property type="match status" value="1"/>
</dbReference>
<dbReference type="PANTHER" id="PTHR11761:SF8">
    <property type="entry name" value="LARGE RIBOSOMAL SUBUNIT PROTEIN UL14"/>
    <property type="match status" value="1"/>
</dbReference>
<dbReference type="GO" id="GO:0003735">
    <property type="term" value="F:structural constituent of ribosome"/>
    <property type="evidence" value="ECO:0007669"/>
    <property type="project" value="InterPro"/>
</dbReference>
<dbReference type="InterPro" id="IPR000218">
    <property type="entry name" value="Ribosomal_uL14"/>
</dbReference>
<reference evidence="7 8" key="1">
    <citation type="submission" date="2019-04" db="EMBL/GenBank/DDBJ databases">
        <authorList>
            <consortium name="Wellcome Sanger Institute Data Sharing"/>
        </authorList>
    </citation>
    <scope>NUCLEOTIDE SEQUENCE [LARGE SCALE GENOMIC DNA]</scope>
</reference>
<protein>
    <recommendedName>
        <fullName evidence="4">Large ribosomal subunit protein uL14</fullName>
    </recommendedName>
    <alternativeName>
        <fullName evidence="5">60S ribosomal protein L23</fullName>
    </alternativeName>
</protein>
<evidence type="ECO:0000256" key="3">
    <source>
        <dbReference type="ARBA" id="ARBA00023274"/>
    </source>
</evidence>
<dbReference type="Ensembl" id="ENSSFOT00015066246.1">
    <property type="protein sequence ID" value="ENSSFOP00015047236.1"/>
    <property type="gene ID" value="ENSSFOG00015029183.1"/>
</dbReference>
<evidence type="ECO:0000256" key="6">
    <source>
        <dbReference type="RuleBase" id="RU003949"/>
    </source>
</evidence>